<dbReference type="CTD" id="37886"/>
<dbReference type="PANTHER" id="PTHR10379:SF14">
    <property type="entry name" value="NERVY, ISOFORM D"/>
    <property type="match status" value="1"/>
</dbReference>
<feature type="region of interest" description="Disordered" evidence="10">
    <location>
        <begin position="244"/>
        <end position="319"/>
    </location>
</feature>
<sequence>MRTMTSNESIRGKKSGDESMKVEDGMATTSTPLHKVKEEAKEYFGYQQSSEASSATTTATTTMTTPTTTTTATTKTTTTTTTTTTTSMTTTTTTTTTTTATTSTSLATVASIVTPPNSSTIVNGTGGVVASVATTPPTTVPNVSSPAATSALHQSTGVVCHLSAPASSVLVNADPFPVDLDLKTKIKVSSAARDKVSREDAQPEVHSPCSHHQKISTAVPAIGQPKQSNGASRTDHKGTTIVVCSASSDSGSPLPSHYLKPESEDAAGSAGSSGTGGGSGSVVSSGASANGSVANCRTEEQSDVPAPSNGNGSNSTTTAATSTGNRCIAGVFAGHGELKSVLGTVVKFATGISPDTGDTVLTLVLALLSGTMTAEEFHSALQEATNYSLKGFVLPHLKQQLPSLQRDLSNAARATNQSCAQFLRSNEAAVLEAVGLVTASDHVEIFGEYAGNGAASGNGGNQCPAHYGIRSNSNPGIGAIQHTNNATPGFHHYSSGTSHAPKRRASDTPYYENGGALLEDVPVYGKRLTNPWSHHHPPQPQQQPSGDGSSPYCWYHPLHSSSGSIQGLGHRHAHGHGHGHAHGHGQSHGHAHGHGQGDGSNSIPTSSVQISQMNAFSGPHHLARQQQQQQQQQQQISHVQTQNGSLDDEWKNIHMMLNCILGMVEKTKKALAILQTRGCFAASTPAPPLAATSTVPAQNGGSTGTTVAGNNPSSTNGSQVESSTGDREGSLKRLSGEIVAQTIRAIEDKVAEVKRKDEEAVKRAVMAEVQRAVRVAVAESRANERLRVHRMLDVPLSQRNHGGGLRQGSYLRVHGNHGAVDANARTVATTPTNSVSNSIPSINEDEKEAATQLQTVSGSSCWNCGRPALETCGGCGIARYCGSFCQHRDWEAGGHHATCNNPPPREPRRSASRSPPRIASVNEANVAAPIPASGATKGK</sequence>
<feature type="compositionally biased region" description="Basic and acidic residues" evidence="10">
    <location>
        <begin position="192"/>
        <end position="203"/>
    </location>
</feature>
<feature type="compositionally biased region" description="Low complexity" evidence="10">
    <location>
        <begin position="281"/>
        <end position="294"/>
    </location>
</feature>
<dbReference type="GO" id="GO:0003714">
    <property type="term" value="F:transcription corepressor activity"/>
    <property type="evidence" value="ECO:0007669"/>
    <property type="project" value="InterPro"/>
</dbReference>
<evidence type="ECO:0000313" key="13">
    <source>
        <dbReference type="Proteomes" id="UP000515164"/>
    </source>
</evidence>
<feature type="compositionally biased region" description="Polar residues" evidence="10">
    <location>
        <begin position="704"/>
        <end position="723"/>
    </location>
</feature>
<feature type="region of interest" description="Disordered" evidence="10">
    <location>
        <begin position="618"/>
        <end position="643"/>
    </location>
</feature>
<feature type="region of interest" description="Disordered" evidence="10">
    <location>
        <begin position="895"/>
        <end position="939"/>
    </location>
</feature>
<dbReference type="SMART" id="SM00549">
    <property type="entry name" value="TAFH"/>
    <property type="match status" value="1"/>
</dbReference>
<feature type="domain" description="MYND-type" evidence="11">
    <location>
        <begin position="861"/>
        <end position="899"/>
    </location>
</feature>
<keyword evidence="13" id="KW-1185">Reference proteome</keyword>
<dbReference type="InterPro" id="IPR003894">
    <property type="entry name" value="TAFH_NHR1"/>
</dbReference>
<dbReference type="GeneID" id="117206660"/>
<evidence type="ECO:0000256" key="2">
    <source>
        <dbReference type="ARBA" id="ARBA00022491"/>
    </source>
</evidence>
<dbReference type="PRINTS" id="PR01875">
    <property type="entry name" value="ETOFAMILY"/>
</dbReference>
<dbReference type="Gene3D" id="6.10.250.230">
    <property type="match status" value="1"/>
</dbReference>
<evidence type="ECO:0000256" key="6">
    <source>
        <dbReference type="ARBA" id="ARBA00023015"/>
    </source>
</evidence>
<gene>
    <name evidence="14" type="primary">LOC117206660</name>
</gene>
<feature type="region of interest" description="Disordered" evidence="10">
    <location>
        <begin position="564"/>
        <end position="606"/>
    </location>
</feature>
<protein>
    <submittedName>
        <fullName evidence="14">Protein CBFA2T1-like isoform X1</fullName>
    </submittedName>
</protein>
<evidence type="ECO:0000256" key="10">
    <source>
        <dbReference type="SAM" id="MobiDB-lite"/>
    </source>
</evidence>
<accession>A0A6P8M2U4</accession>
<evidence type="ECO:0000256" key="3">
    <source>
        <dbReference type="ARBA" id="ARBA00022723"/>
    </source>
</evidence>
<evidence type="ECO:0000256" key="9">
    <source>
        <dbReference type="PROSITE-ProRule" id="PRU00134"/>
    </source>
</evidence>
<proteinExistence type="predicted"/>
<organism evidence="13 14">
    <name type="scientific">Bombus bifarius</name>
    <dbReference type="NCBI Taxonomy" id="103933"/>
    <lineage>
        <taxon>Eukaryota</taxon>
        <taxon>Metazoa</taxon>
        <taxon>Ecdysozoa</taxon>
        <taxon>Arthropoda</taxon>
        <taxon>Hexapoda</taxon>
        <taxon>Insecta</taxon>
        <taxon>Pterygota</taxon>
        <taxon>Neoptera</taxon>
        <taxon>Endopterygota</taxon>
        <taxon>Hymenoptera</taxon>
        <taxon>Apocrita</taxon>
        <taxon>Aculeata</taxon>
        <taxon>Apoidea</taxon>
        <taxon>Anthophila</taxon>
        <taxon>Apidae</taxon>
        <taxon>Bombus</taxon>
        <taxon>Pyrobombus</taxon>
    </lineage>
</organism>
<keyword evidence="2" id="KW-0678">Repressor</keyword>
<keyword evidence="6" id="KW-0805">Transcription regulation</keyword>
<evidence type="ECO:0000256" key="7">
    <source>
        <dbReference type="ARBA" id="ARBA00023163"/>
    </source>
</evidence>
<feature type="region of interest" description="Disordered" evidence="10">
    <location>
        <begin position="529"/>
        <end position="552"/>
    </location>
</feature>
<dbReference type="InterPro" id="IPR002893">
    <property type="entry name" value="Znf_MYND"/>
</dbReference>
<feature type="region of interest" description="Disordered" evidence="10">
    <location>
        <begin position="1"/>
        <end position="89"/>
    </location>
</feature>
<reference evidence="14" key="1">
    <citation type="submission" date="2025-08" db="UniProtKB">
        <authorList>
            <consortium name="RefSeq"/>
        </authorList>
    </citation>
    <scope>IDENTIFICATION</scope>
    <source>
        <tissue evidence="14">Muscle</tissue>
    </source>
</reference>
<feature type="compositionally biased region" description="Low complexity" evidence="10">
    <location>
        <begin position="625"/>
        <end position="635"/>
    </location>
</feature>
<feature type="compositionally biased region" description="Low complexity" evidence="10">
    <location>
        <begin position="308"/>
        <end position="319"/>
    </location>
</feature>
<dbReference type="GO" id="GO:0006351">
    <property type="term" value="P:DNA-templated transcription"/>
    <property type="evidence" value="ECO:0007669"/>
    <property type="project" value="InterPro"/>
</dbReference>
<dbReference type="PROSITE" id="PS51119">
    <property type="entry name" value="TAFH"/>
    <property type="match status" value="1"/>
</dbReference>
<evidence type="ECO:0000256" key="8">
    <source>
        <dbReference type="ARBA" id="ARBA00023242"/>
    </source>
</evidence>
<keyword evidence="4 9" id="KW-0863">Zinc-finger</keyword>
<dbReference type="SUPFAM" id="SSF158553">
    <property type="entry name" value="TAFH domain-like"/>
    <property type="match status" value="1"/>
</dbReference>
<evidence type="ECO:0000259" key="11">
    <source>
        <dbReference type="PROSITE" id="PS50865"/>
    </source>
</evidence>
<dbReference type="Gene3D" id="6.10.140.2220">
    <property type="match status" value="1"/>
</dbReference>
<dbReference type="PROSITE" id="PS01360">
    <property type="entry name" value="ZF_MYND_1"/>
    <property type="match status" value="1"/>
</dbReference>
<dbReference type="KEGG" id="bbif:117206660"/>
<feature type="compositionally biased region" description="Gly residues" evidence="10">
    <location>
        <begin position="271"/>
        <end position="280"/>
    </location>
</feature>
<feature type="region of interest" description="Disordered" evidence="10">
    <location>
        <begin position="191"/>
        <end position="213"/>
    </location>
</feature>
<evidence type="ECO:0000259" key="12">
    <source>
        <dbReference type="PROSITE" id="PS51119"/>
    </source>
</evidence>
<dbReference type="InterPro" id="IPR013289">
    <property type="entry name" value="CBFA2T1/2/3"/>
</dbReference>
<dbReference type="Gene3D" id="1.20.120.1110">
    <property type="entry name" value="TAFH/NHR1 domain"/>
    <property type="match status" value="1"/>
</dbReference>
<evidence type="ECO:0000313" key="14">
    <source>
        <dbReference type="RefSeq" id="XP_033302063.1"/>
    </source>
</evidence>
<feature type="compositionally biased region" description="Low complexity" evidence="10">
    <location>
        <begin position="52"/>
        <end position="89"/>
    </location>
</feature>
<dbReference type="PANTHER" id="PTHR10379">
    <property type="entry name" value="MTG8 ETO EIGHT TWENTY ONE PROTEIN"/>
    <property type="match status" value="1"/>
</dbReference>
<keyword evidence="7" id="KW-0804">Transcription</keyword>
<keyword evidence="5" id="KW-0862">Zinc</keyword>
<dbReference type="SUPFAM" id="SSF144232">
    <property type="entry name" value="HIT/MYND zinc finger-like"/>
    <property type="match status" value="1"/>
</dbReference>
<dbReference type="Pfam" id="PF01753">
    <property type="entry name" value="zf-MYND"/>
    <property type="match status" value="1"/>
</dbReference>
<dbReference type="InterPro" id="IPR037249">
    <property type="entry name" value="TAFH/NHR1_dom_sf"/>
</dbReference>
<feature type="compositionally biased region" description="Basic residues" evidence="10">
    <location>
        <begin position="569"/>
        <end position="593"/>
    </location>
</feature>
<dbReference type="AlphaFoldDB" id="A0A6P8M2U4"/>
<feature type="compositionally biased region" description="Low complexity" evidence="10">
    <location>
        <begin position="245"/>
        <end position="256"/>
    </location>
</feature>
<dbReference type="Proteomes" id="UP000515164">
    <property type="component" value="Unplaced"/>
</dbReference>
<name>A0A6P8M2U4_9HYME</name>
<keyword evidence="3" id="KW-0479">Metal-binding</keyword>
<evidence type="ECO:0000256" key="5">
    <source>
        <dbReference type="ARBA" id="ARBA00022833"/>
    </source>
</evidence>
<feature type="compositionally biased region" description="Polar residues" evidence="10">
    <location>
        <begin position="478"/>
        <end position="487"/>
    </location>
</feature>
<dbReference type="GO" id="GO:0008270">
    <property type="term" value="F:zinc ion binding"/>
    <property type="evidence" value="ECO:0007669"/>
    <property type="project" value="UniProtKB-KW"/>
</dbReference>
<evidence type="ECO:0000256" key="4">
    <source>
        <dbReference type="ARBA" id="ARBA00022771"/>
    </source>
</evidence>
<feature type="compositionally biased region" description="Basic and acidic residues" evidence="10">
    <location>
        <begin position="10"/>
        <end position="24"/>
    </location>
</feature>
<dbReference type="InterPro" id="IPR014896">
    <property type="entry name" value="NHR2"/>
</dbReference>
<keyword evidence="8" id="KW-0539">Nucleus</keyword>
<dbReference type="Pfam" id="PF07531">
    <property type="entry name" value="TAFH"/>
    <property type="match status" value="1"/>
</dbReference>
<feature type="domain" description="TAFH" evidence="12">
    <location>
        <begin position="329"/>
        <end position="427"/>
    </location>
</feature>
<evidence type="ECO:0000256" key="1">
    <source>
        <dbReference type="ARBA" id="ARBA00004123"/>
    </source>
</evidence>
<dbReference type="PROSITE" id="PS50865">
    <property type="entry name" value="ZF_MYND_2"/>
    <property type="match status" value="1"/>
</dbReference>
<feature type="region of interest" description="Disordered" evidence="10">
    <location>
        <begin position="691"/>
        <end position="731"/>
    </location>
</feature>
<dbReference type="Pfam" id="PF08788">
    <property type="entry name" value="NHR2"/>
    <property type="match status" value="1"/>
</dbReference>
<comment type="subcellular location">
    <subcellularLocation>
        <location evidence="1">Nucleus</location>
    </subcellularLocation>
</comment>
<dbReference type="RefSeq" id="XP_033302063.1">
    <property type="nucleotide sequence ID" value="XM_033446172.1"/>
</dbReference>
<feature type="region of interest" description="Disordered" evidence="10">
    <location>
        <begin position="478"/>
        <end position="513"/>
    </location>
</feature>
<dbReference type="GO" id="GO:0005634">
    <property type="term" value="C:nucleus"/>
    <property type="evidence" value="ECO:0007669"/>
    <property type="project" value="UniProtKB-SubCell"/>
</dbReference>